<comment type="caution">
    <text evidence="3">The sequence shown here is derived from an EMBL/GenBank/DDBJ whole genome shotgun (WGS) entry which is preliminary data.</text>
</comment>
<dbReference type="EMBL" id="MU253770">
    <property type="protein sequence ID" value="KAG9247516.1"/>
    <property type="molecule type" value="Genomic_DNA"/>
</dbReference>
<name>A0A9P8CJH0_9HELO</name>
<feature type="region of interest" description="Disordered" evidence="1">
    <location>
        <begin position="89"/>
        <end position="114"/>
    </location>
</feature>
<dbReference type="AlphaFoldDB" id="A0A9P8CJH0"/>
<feature type="domain" description="Ribosome maturation protein SDO1/SBDS N-terminal" evidence="2">
    <location>
        <begin position="9"/>
        <end position="99"/>
    </location>
</feature>
<protein>
    <submittedName>
        <fullName evidence="3">Ribosome maturation protein</fullName>
    </submittedName>
</protein>
<evidence type="ECO:0000259" key="2">
    <source>
        <dbReference type="Pfam" id="PF01172"/>
    </source>
</evidence>
<gene>
    <name evidence="3" type="ORF">BJ878DRAFT_492203</name>
</gene>
<dbReference type="InterPro" id="IPR019783">
    <property type="entry name" value="SDO1/SBDS_N"/>
</dbReference>
<reference evidence="3" key="1">
    <citation type="journal article" date="2021" name="IMA Fungus">
        <title>Genomic characterization of three marine fungi, including Emericellopsis atlantica sp. nov. with signatures of a generalist lifestyle and marine biomass degradation.</title>
        <authorList>
            <person name="Hagestad O.C."/>
            <person name="Hou L."/>
            <person name="Andersen J.H."/>
            <person name="Hansen E.H."/>
            <person name="Altermark B."/>
            <person name="Li C."/>
            <person name="Kuhnert E."/>
            <person name="Cox R.J."/>
            <person name="Crous P.W."/>
            <person name="Spatafora J.W."/>
            <person name="Lail K."/>
            <person name="Amirebrahimi M."/>
            <person name="Lipzen A."/>
            <person name="Pangilinan J."/>
            <person name="Andreopoulos W."/>
            <person name="Hayes R.D."/>
            <person name="Ng V."/>
            <person name="Grigoriev I.V."/>
            <person name="Jackson S.A."/>
            <person name="Sutton T.D.S."/>
            <person name="Dobson A.D.W."/>
            <person name="Rama T."/>
        </authorList>
    </citation>
    <scope>NUCLEOTIDE SEQUENCE</scope>
    <source>
        <strain evidence="3">TRa3180A</strain>
    </source>
</reference>
<organism evidence="3 4">
    <name type="scientific">Calycina marina</name>
    <dbReference type="NCBI Taxonomy" id="1763456"/>
    <lineage>
        <taxon>Eukaryota</taxon>
        <taxon>Fungi</taxon>
        <taxon>Dikarya</taxon>
        <taxon>Ascomycota</taxon>
        <taxon>Pezizomycotina</taxon>
        <taxon>Leotiomycetes</taxon>
        <taxon>Helotiales</taxon>
        <taxon>Pezizellaceae</taxon>
        <taxon>Calycina</taxon>
    </lineage>
</organism>
<sequence length="114" mass="12405">MTKGGAIGTKVHFKGKEDDFVIFVDDVKIANDYKNDKTIPLAHVVSAFKIFQTGGHGAQGELNEASHSTLDNEFGTHVAEDVIKQIIDKGTMQETQFPERSGTKNDSMGARSAH</sequence>
<keyword evidence="4" id="KW-1185">Reference proteome</keyword>
<proteinExistence type="predicted"/>
<dbReference type="Proteomes" id="UP000887226">
    <property type="component" value="Unassembled WGS sequence"/>
</dbReference>
<dbReference type="Pfam" id="PF01172">
    <property type="entry name" value="SBDS_N"/>
    <property type="match status" value="1"/>
</dbReference>
<evidence type="ECO:0000313" key="4">
    <source>
        <dbReference type="Proteomes" id="UP000887226"/>
    </source>
</evidence>
<dbReference type="OrthoDB" id="2567806at2759"/>
<dbReference type="SUPFAM" id="SSF89895">
    <property type="entry name" value="FYSH domain"/>
    <property type="match status" value="1"/>
</dbReference>
<accession>A0A9P8CJH0</accession>
<evidence type="ECO:0000313" key="3">
    <source>
        <dbReference type="EMBL" id="KAG9247516.1"/>
    </source>
</evidence>
<evidence type="ECO:0000256" key="1">
    <source>
        <dbReference type="SAM" id="MobiDB-lite"/>
    </source>
</evidence>
<dbReference type="InterPro" id="IPR036786">
    <property type="entry name" value="Ribosome_mat_SBDS_N_sf"/>
</dbReference>
<dbReference type="Gene3D" id="3.30.1250.10">
    <property type="entry name" value="Ribosome maturation protein SBDS, N-terminal domain"/>
    <property type="match status" value="1"/>
</dbReference>